<evidence type="ECO:0000256" key="7">
    <source>
        <dbReference type="SAM" id="SignalP"/>
    </source>
</evidence>
<sequence length="517" mass="58091">MNTYIVICALVSAAVLTRVARGQQIHWIAEGGTCQRSYDVVRCIHNSHCLPKDGNPSRGYSEFCSFSGITSTLCCLQKNKLEYSSEEEKSQKNFPALNRGSTRKDQETTPRSNNKIRRGYPNYLFNWNVSSVPNNFKNPNPRNYPYWRYNKYIPSYPNKFFLSINFTLGAQRTDFSTPNIPVNSAPSYNVQDSNNKINDDASNRAPGTDNVGTPQTISNTLPTSSNEGLNIQIPFYRPSVENSTSLRRCIQYFRQVPLLKGRHTPVIGGRDARPKEFPHLAVLGYGQPNAIRWLCGGSLISENYVLTAAHCIFTNGLGTVRYVRLGELDLSTTADDAEERDFTVAQTITHPLYNPRFSYHDIALIRLNASVERFNSYIRPICLPTTRFLENATLVVAGWGLTEVGGDPATILQRATLKHVDNARCRRSYARQRRLPNDVQEEIQVCADGGGERRDTCQGDSGGPMQYTNWYYETADFLGFVEVAGITSFGRGCGLTAGVYTRVLPYVRWIESIVFPN</sequence>
<feature type="region of interest" description="Disordered" evidence="6">
    <location>
        <begin position="182"/>
        <end position="223"/>
    </location>
</feature>
<evidence type="ECO:0000256" key="4">
    <source>
        <dbReference type="ARBA" id="ARBA00024195"/>
    </source>
</evidence>
<dbReference type="Gene3D" id="2.40.10.10">
    <property type="entry name" value="Trypsin-like serine proteases"/>
    <property type="match status" value="2"/>
</dbReference>
<comment type="similarity">
    <text evidence="4">Belongs to the peptidase S1 family. CLIP subfamily.</text>
</comment>
<keyword evidence="5" id="KW-0645">Protease</keyword>
<feature type="chain" id="PRO_5043979645" evidence="7">
    <location>
        <begin position="23"/>
        <end position="517"/>
    </location>
</feature>
<organism evidence="9 10">
    <name type="scientific">Popillia japonica</name>
    <name type="common">Japanese beetle</name>
    <dbReference type="NCBI Taxonomy" id="7064"/>
    <lineage>
        <taxon>Eukaryota</taxon>
        <taxon>Metazoa</taxon>
        <taxon>Ecdysozoa</taxon>
        <taxon>Arthropoda</taxon>
        <taxon>Hexapoda</taxon>
        <taxon>Insecta</taxon>
        <taxon>Pterygota</taxon>
        <taxon>Neoptera</taxon>
        <taxon>Endopterygota</taxon>
        <taxon>Coleoptera</taxon>
        <taxon>Polyphaga</taxon>
        <taxon>Scarabaeiformia</taxon>
        <taxon>Scarabaeidae</taxon>
        <taxon>Rutelinae</taxon>
        <taxon>Popillia</taxon>
    </lineage>
</organism>
<feature type="region of interest" description="Disordered" evidence="6">
    <location>
        <begin position="86"/>
        <end position="117"/>
    </location>
</feature>
<comment type="caution">
    <text evidence="9">The sequence shown here is derived from an EMBL/GenBank/DDBJ whole genome shotgun (WGS) entry which is preliminary data.</text>
</comment>
<dbReference type="InterPro" id="IPR001314">
    <property type="entry name" value="Peptidase_S1A"/>
</dbReference>
<feature type="compositionally biased region" description="Polar residues" evidence="6">
    <location>
        <begin position="182"/>
        <end position="196"/>
    </location>
</feature>
<dbReference type="PROSITE" id="PS00135">
    <property type="entry name" value="TRYPSIN_SER"/>
    <property type="match status" value="1"/>
</dbReference>
<dbReference type="EMBL" id="JASPKY010000405">
    <property type="protein sequence ID" value="KAK9701884.1"/>
    <property type="molecule type" value="Genomic_DNA"/>
</dbReference>
<keyword evidence="2" id="KW-1015">Disulfide bond</keyword>
<dbReference type="Pfam" id="PF00089">
    <property type="entry name" value="Trypsin"/>
    <property type="match status" value="1"/>
</dbReference>
<keyword evidence="10" id="KW-1185">Reference proteome</keyword>
<dbReference type="PRINTS" id="PR00722">
    <property type="entry name" value="CHYMOTRYPSIN"/>
</dbReference>
<proteinExistence type="inferred from homology"/>
<dbReference type="Proteomes" id="UP001458880">
    <property type="component" value="Unassembled WGS sequence"/>
</dbReference>
<keyword evidence="3" id="KW-0325">Glycoprotein</keyword>
<accession>A0AAW1JF25</accession>
<feature type="domain" description="Peptidase S1" evidence="8">
    <location>
        <begin position="266"/>
        <end position="515"/>
    </location>
</feature>
<feature type="compositionally biased region" description="Polar residues" evidence="6">
    <location>
        <begin position="210"/>
        <end position="223"/>
    </location>
</feature>
<dbReference type="InterPro" id="IPR001254">
    <property type="entry name" value="Trypsin_dom"/>
</dbReference>
<dbReference type="SMART" id="SM00020">
    <property type="entry name" value="Tryp_SPc"/>
    <property type="match status" value="1"/>
</dbReference>
<dbReference type="InterPro" id="IPR043504">
    <property type="entry name" value="Peptidase_S1_PA_chymotrypsin"/>
</dbReference>
<name>A0AAW1JF25_POPJA</name>
<evidence type="ECO:0000313" key="9">
    <source>
        <dbReference type="EMBL" id="KAK9701884.1"/>
    </source>
</evidence>
<dbReference type="PROSITE" id="PS50240">
    <property type="entry name" value="TRYPSIN_DOM"/>
    <property type="match status" value="1"/>
</dbReference>
<evidence type="ECO:0000256" key="6">
    <source>
        <dbReference type="SAM" id="MobiDB-lite"/>
    </source>
</evidence>
<dbReference type="SUPFAM" id="SSF50494">
    <property type="entry name" value="Trypsin-like serine proteases"/>
    <property type="match status" value="1"/>
</dbReference>
<evidence type="ECO:0000259" key="8">
    <source>
        <dbReference type="PROSITE" id="PS50240"/>
    </source>
</evidence>
<evidence type="ECO:0000256" key="3">
    <source>
        <dbReference type="ARBA" id="ARBA00023180"/>
    </source>
</evidence>
<keyword evidence="5" id="KW-0720">Serine protease</keyword>
<dbReference type="FunFam" id="2.40.10.10:FF:000028">
    <property type="entry name" value="Serine protease easter"/>
    <property type="match status" value="1"/>
</dbReference>
<protein>
    <submittedName>
        <fullName evidence="9">Trypsin</fullName>
    </submittedName>
</protein>
<evidence type="ECO:0000256" key="1">
    <source>
        <dbReference type="ARBA" id="ARBA00022729"/>
    </source>
</evidence>
<dbReference type="GO" id="GO:0004252">
    <property type="term" value="F:serine-type endopeptidase activity"/>
    <property type="evidence" value="ECO:0007669"/>
    <property type="project" value="InterPro"/>
</dbReference>
<dbReference type="PROSITE" id="PS00134">
    <property type="entry name" value="TRYPSIN_HIS"/>
    <property type="match status" value="1"/>
</dbReference>
<dbReference type="InterPro" id="IPR033116">
    <property type="entry name" value="TRYPSIN_SER"/>
</dbReference>
<dbReference type="CDD" id="cd00190">
    <property type="entry name" value="Tryp_SPc"/>
    <property type="match status" value="1"/>
</dbReference>
<evidence type="ECO:0000256" key="5">
    <source>
        <dbReference type="RuleBase" id="RU363034"/>
    </source>
</evidence>
<keyword evidence="1 7" id="KW-0732">Signal</keyword>
<keyword evidence="5" id="KW-0378">Hydrolase</keyword>
<dbReference type="InterPro" id="IPR051487">
    <property type="entry name" value="Ser/Thr_Proteases_Immune/Dev"/>
</dbReference>
<dbReference type="GO" id="GO:0006508">
    <property type="term" value="P:proteolysis"/>
    <property type="evidence" value="ECO:0007669"/>
    <property type="project" value="UniProtKB-KW"/>
</dbReference>
<dbReference type="InterPro" id="IPR018114">
    <property type="entry name" value="TRYPSIN_HIS"/>
</dbReference>
<feature type="signal peptide" evidence="7">
    <location>
        <begin position="1"/>
        <end position="22"/>
    </location>
</feature>
<dbReference type="PANTHER" id="PTHR24256">
    <property type="entry name" value="TRYPTASE-RELATED"/>
    <property type="match status" value="1"/>
</dbReference>
<evidence type="ECO:0000256" key="2">
    <source>
        <dbReference type="ARBA" id="ARBA00023157"/>
    </source>
</evidence>
<dbReference type="AlphaFoldDB" id="A0AAW1JF25"/>
<gene>
    <name evidence="9" type="ORF">QE152_g30306</name>
</gene>
<evidence type="ECO:0000313" key="10">
    <source>
        <dbReference type="Proteomes" id="UP001458880"/>
    </source>
</evidence>
<reference evidence="9 10" key="1">
    <citation type="journal article" date="2024" name="BMC Genomics">
        <title>De novo assembly and annotation of Popillia japonica's genome with initial clues to its potential as an invasive pest.</title>
        <authorList>
            <person name="Cucini C."/>
            <person name="Boschi S."/>
            <person name="Funari R."/>
            <person name="Cardaioli E."/>
            <person name="Iannotti N."/>
            <person name="Marturano G."/>
            <person name="Paoli F."/>
            <person name="Bruttini M."/>
            <person name="Carapelli A."/>
            <person name="Frati F."/>
            <person name="Nardi F."/>
        </authorList>
    </citation>
    <scope>NUCLEOTIDE SEQUENCE [LARGE SCALE GENOMIC DNA]</scope>
    <source>
        <strain evidence="9">DMR45628</strain>
    </source>
</reference>
<dbReference type="InterPro" id="IPR009003">
    <property type="entry name" value="Peptidase_S1_PA"/>
</dbReference>